<sequence length="792" mass="89153">MVQGASTHASARARSRTDRIYLNQHAVEQLDRHMTCCALPWREDLSAHRAVLFSRRAPQRLPMHLRPIPDRAIRHEDFERRVRLEFGQRLRDHPEDWGVQKLGHLKAALRQAGLNLEGEWAGVPEAMTLEDRLGVALCFIRAFERGFATDVSSCLLRYPKIRDLVDNPYAFEGNVSAKLQRLRDHAMELARDHALDELGKSHADLTGTDAFTAAKARAKNNRLIFRLRPGRVSAVDCVLDEHGEARTTPEEMAATLRTHWGKVFQRRGVDDDMLAEWLDQDSDHRPLDQLGPFPPRSFRLKKKHIREAIRRSSCSSPGPDGLSFLAWRRIESLAVEVLHEVFGDICSEDGLRRLHEFAEDFNHSLLFFIPKGPPERLGSADMGHAVDKVRPLSVTNTDNRLLANAVRMVVEDAVAARISSSQRGFLPGRSMLSNLVDVEEGMAEHYVGAHGSMAAFFDFEVERKVCAKLFPGPRAWTIPDLMTQLRRMGFPRELMDIRCATIAAQARACHLEALTQGGLQVQARARRLRQLLQSDGRQFYSEAVEAWLASNTLFVLEASADRIDGEEFRRGLRLTHEFPTEDRPSLKAGWQASRCQFLLAARPPTKVEAFLRRRLDHWSIDLAPGRRVPRFSAYVALLGQSAPPCVMAAALRTACNGWLTTARFQQRSHCAFGCGGGFDCIRHYAHCGLYHRWCEEACALEPPPAQARLASFLGLHAPMGLEAAPVPRTSDEMRLLGAVCIYALYRAHLAVRHKAVFQFDAGHLFKAAVREACAREPLNGLLARSRRRRPGA</sequence>
<proteinExistence type="predicted"/>
<name>A0ABN9TR64_9DINO</name>
<dbReference type="EMBL" id="CAUYUJ010014995">
    <property type="protein sequence ID" value="CAK0848639.1"/>
    <property type="molecule type" value="Genomic_DNA"/>
</dbReference>
<keyword evidence="2" id="KW-1185">Reference proteome</keyword>
<comment type="caution">
    <text evidence="1">The sequence shown here is derived from an EMBL/GenBank/DDBJ whole genome shotgun (WGS) entry which is preliminary data.</text>
</comment>
<gene>
    <name evidence="1" type="ORF">PCOR1329_LOCUS41531</name>
</gene>
<dbReference type="Proteomes" id="UP001189429">
    <property type="component" value="Unassembled WGS sequence"/>
</dbReference>
<organism evidence="1 2">
    <name type="scientific">Prorocentrum cordatum</name>
    <dbReference type="NCBI Taxonomy" id="2364126"/>
    <lineage>
        <taxon>Eukaryota</taxon>
        <taxon>Sar</taxon>
        <taxon>Alveolata</taxon>
        <taxon>Dinophyceae</taxon>
        <taxon>Prorocentrales</taxon>
        <taxon>Prorocentraceae</taxon>
        <taxon>Prorocentrum</taxon>
    </lineage>
</organism>
<protein>
    <recommendedName>
        <fullName evidence="3">Reverse transcriptase domain-containing protein</fullName>
    </recommendedName>
</protein>
<accession>A0ABN9TR64</accession>
<evidence type="ECO:0000313" key="1">
    <source>
        <dbReference type="EMBL" id="CAK0848639.1"/>
    </source>
</evidence>
<evidence type="ECO:0000313" key="2">
    <source>
        <dbReference type="Proteomes" id="UP001189429"/>
    </source>
</evidence>
<evidence type="ECO:0008006" key="3">
    <source>
        <dbReference type="Google" id="ProtNLM"/>
    </source>
</evidence>
<reference evidence="1" key="1">
    <citation type="submission" date="2023-10" db="EMBL/GenBank/DDBJ databases">
        <authorList>
            <person name="Chen Y."/>
            <person name="Shah S."/>
            <person name="Dougan E. K."/>
            <person name="Thang M."/>
            <person name="Chan C."/>
        </authorList>
    </citation>
    <scope>NUCLEOTIDE SEQUENCE [LARGE SCALE GENOMIC DNA]</scope>
</reference>